<dbReference type="AlphaFoldDB" id="X1EPR6"/>
<comment type="caution">
    <text evidence="1">The sequence shown here is derived from an EMBL/GenBank/DDBJ whole genome shotgun (WGS) entry which is preliminary data.</text>
</comment>
<evidence type="ECO:0000313" key="1">
    <source>
        <dbReference type="EMBL" id="GAH19094.1"/>
    </source>
</evidence>
<accession>X1EPR6</accession>
<reference evidence="1" key="1">
    <citation type="journal article" date="2014" name="Front. Microbiol.">
        <title>High frequency of phylogenetically diverse reductive dehalogenase-homologous genes in deep subseafloor sedimentary metagenomes.</title>
        <authorList>
            <person name="Kawai M."/>
            <person name="Futagami T."/>
            <person name="Toyoda A."/>
            <person name="Takaki Y."/>
            <person name="Nishi S."/>
            <person name="Hori S."/>
            <person name="Arai W."/>
            <person name="Tsubouchi T."/>
            <person name="Morono Y."/>
            <person name="Uchiyama I."/>
            <person name="Ito T."/>
            <person name="Fujiyama A."/>
            <person name="Inagaki F."/>
            <person name="Takami H."/>
        </authorList>
    </citation>
    <scope>NUCLEOTIDE SEQUENCE</scope>
    <source>
        <strain evidence="1">Expedition CK06-06</strain>
    </source>
</reference>
<sequence length="235" mass="26562">MTLLTNQKSKEGLIVWHFDYAFTTFYEIETEAVKHLVQKPLTPIEVAPGISLLSLIAFNFPEGALGTLPEFQELTLSLIVTPDLSRGVPKSAMYILSLGSTNQEHLDHCVSYYKLPVYGQFTRVNIQRDTHAVEYEDSNGPILAMKNVHPRPEFSKGEHYFQAFVEDAGDIYVADVIMKGSLFEHQQAGEAGKLWPHPFFRGIDLDGAEPLVFMQMLHKPGSQGQQFYPRPEKFT</sequence>
<organism evidence="1">
    <name type="scientific">marine sediment metagenome</name>
    <dbReference type="NCBI Taxonomy" id="412755"/>
    <lineage>
        <taxon>unclassified sequences</taxon>
        <taxon>metagenomes</taxon>
        <taxon>ecological metagenomes</taxon>
    </lineage>
</organism>
<dbReference type="EMBL" id="BARU01002911">
    <property type="protein sequence ID" value="GAH19094.1"/>
    <property type="molecule type" value="Genomic_DNA"/>
</dbReference>
<protein>
    <recommendedName>
        <fullName evidence="2">Acetoacetate decarboxylase</fullName>
    </recommendedName>
</protein>
<proteinExistence type="predicted"/>
<evidence type="ECO:0008006" key="2">
    <source>
        <dbReference type="Google" id="ProtNLM"/>
    </source>
</evidence>
<name>X1EPR6_9ZZZZ</name>
<gene>
    <name evidence="1" type="ORF">S03H2_06585</name>
</gene>